<comment type="caution">
    <text evidence="2">The sequence shown here is derived from an EMBL/GenBank/DDBJ whole genome shotgun (WGS) entry which is preliminary data.</text>
</comment>
<evidence type="ECO:0000313" key="2">
    <source>
        <dbReference type="EMBL" id="RPH29440.1"/>
    </source>
</evidence>
<reference evidence="2 3" key="1">
    <citation type="submission" date="2018-11" db="EMBL/GenBank/DDBJ databases">
        <title>Draft genome sequence of Buttiauxella warmboldiae CCUG 35512.</title>
        <authorList>
            <person name="Salva-Serra F."/>
            <person name="Marathe N."/>
            <person name="Moore E."/>
            <person name="Svensson L."/>
            <person name="Engstrom-Jakobsson H."/>
        </authorList>
    </citation>
    <scope>NUCLEOTIDE SEQUENCE [LARGE SCALE GENOMIC DNA]</scope>
    <source>
        <strain evidence="2 3">CCUG 35512</strain>
    </source>
</reference>
<sequence length="340" mass="37550">MQVGLNPSGLPLSTPLNSGGVKSTAAVKQPPALRDRFSENRFPESPLISTRPLRYNVQLNQQLTSVQQADNYLSQVENQLLQLRYAVNHGSLRGDTTHEAARSLSTLLSNRSAISAGTVNRHLAVDPEQTAQVNFTLPAAQRLLQSDESETLIFSLAGTRREMVAVALEASATPRQHVMRLNQGLGCFGIHAAVDKQQALVFSVDEKVWPQVSSQLSVRGEGKRFSANEFTALLARPEPAVTDTLSQLAQQPTLMREYQGEVQHALEQLTQQRGQLYNHQDNVRRRINEMATQYQPTQALEHARALRAHLQHSQQDYAATARALGAQANLQQGTVSNLLR</sequence>
<accession>A0A3N5DUY8</accession>
<name>A0A3N5DUY8_9ENTR</name>
<dbReference type="OrthoDB" id="6555157at2"/>
<dbReference type="EMBL" id="RPOH01000019">
    <property type="protein sequence ID" value="RPH29440.1"/>
    <property type="molecule type" value="Genomic_DNA"/>
</dbReference>
<organism evidence="2 3">
    <name type="scientific">Buttiauxella warmboldiae</name>
    <dbReference type="NCBI Taxonomy" id="82993"/>
    <lineage>
        <taxon>Bacteria</taxon>
        <taxon>Pseudomonadati</taxon>
        <taxon>Pseudomonadota</taxon>
        <taxon>Gammaproteobacteria</taxon>
        <taxon>Enterobacterales</taxon>
        <taxon>Enterobacteriaceae</taxon>
        <taxon>Buttiauxella</taxon>
    </lineage>
</organism>
<evidence type="ECO:0000313" key="3">
    <source>
        <dbReference type="Proteomes" id="UP000268615"/>
    </source>
</evidence>
<proteinExistence type="predicted"/>
<protein>
    <recommendedName>
        <fullName evidence="4">Flagellar hook-associated protein</fullName>
    </recommendedName>
</protein>
<feature type="region of interest" description="Disordered" evidence="1">
    <location>
        <begin position="1"/>
        <end position="30"/>
    </location>
</feature>
<dbReference type="Proteomes" id="UP000268615">
    <property type="component" value="Unassembled WGS sequence"/>
</dbReference>
<dbReference type="AlphaFoldDB" id="A0A3N5DUY8"/>
<evidence type="ECO:0008006" key="4">
    <source>
        <dbReference type="Google" id="ProtNLM"/>
    </source>
</evidence>
<evidence type="ECO:0000256" key="1">
    <source>
        <dbReference type="SAM" id="MobiDB-lite"/>
    </source>
</evidence>
<keyword evidence="3" id="KW-1185">Reference proteome</keyword>
<gene>
    <name evidence="2" type="ORF">EHN07_05750</name>
</gene>